<accession>A0ABT0XEL6</accession>
<sequence length="81" mass="9246">MKLIAKFWPLFAFISIAIIIINFFTEIAYLDGVWYLLVATTYALIFLDIHVHSKSNLSGWWYILGAACIISLAVVGVMRFM</sequence>
<dbReference type="RefSeq" id="WP_251603547.1">
    <property type="nucleotide sequence ID" value="NZ_JAMQJY010000001.1"/>
</dbReference>
<feature type="transmembrane region" description="Helical" evidence="1">
    <location>
        <begin position="59"/>
        <end position="80"/>
    </location>
</feature>
<evidence type="ECO:0000256" key="1">
    <source>
        <dbReference type="SAM" id="Phobius"/>
    </source>
</evidence>
<reference evidence="2" key="1">
    <citation type="submission" date="2022-06" db="EMBL/GenBank/DDBJ databases">
        <title>Alkalicoccobacillus porphyridii sp. nov., isolated from a marine red alga, Porphyridium purpureum and reclassification of Shouchella plakortidis and Shouchella gibsonii as Alkalicoccobacillus plakortidis comb. nov. and Alkalicoccobacillus gibsonii comb. nov.</title>
        <authorList>
            <person name="Kim K.H."/>
            <person name="Lee J.K."/>
            <person name="Han D.M."/>
            <person name="Baek J.H."/>
            <person name="Jeon C.O."/>
        </authorList>
    </citation>
    <scope>NUCLEOTIDE SEQUENCE</scope>
    <source>
        <strain evidence="2">DSM 19153</strain>
    </source>
</reference>
<dbReference type="Proteomes" id="UP001203665">
    <property type="component" value="Unassembled WGS sequence"/>
</dbReference>
<feature type="transmembrane region" description="Helical" evidence="1">
    <location>
        <begin position="6"/>
        <end position="25"/>
    </location>
</feature>
<organism evidence="2 3">
    <name type="scientific">Alkalicoccobacillus plakortidis</name>
    <dbReference type="NCBI Taxonomy" id="444060"/>
    <lineage>
        <taxon>Bacteria</taxon>
        <taxon>Bacillati</taxon>
        <taxon>Bacillota</taxon>
        <taxon>Bacilli</taxon>
        <taxon>Bacillales</taxon>
        <taxon>Bacillaceae</taxon>
        <taxon>Alkalicoccobacillus</taxon>
    </lineage>
</organism>
<protein>
    <submittedName>
        <fullName evidence="2">Uncharacterized protein</fullName>
    </submittedName>
</protein>
<proteinExistence type="predicted"/>
<keyword evidence="1" id="KW-0472">Membrane</keyword>
<evidence type="ECO:0000313" key="3">
    <source>
        <dbReference type="Proteomes" id="UP001203665"/>
    </source>
</evidence>
<keyword evidence="1" id="KW-1133">Transmembrane helix</keyword>
<evidence type="ECO:0000313" key="2">
    <source>
        <dbReference type="EMBL" id="MCM2674250.1"/>
    </source>
</evidence>
<gene>
    <name evidence="2" type="ORF">NDM98_01090</name>
</gene>
<comment type="caution">
    <text evidence="2">The sequence shown here is derived from an EMBL/GenBank/DDBJ whole genome shotgun (WGS) entry which is preliminary data.</text>
</comment>
<feature type="transmembrane region" description="Helical" evidence="1">
    <location>
        <begin position="32"/>
        <end position="53"/>
    </location>
</feature>
<name>A0ABT0XEL6_9BACI</name>
<dbReference type="EMBL" id="JAMQJY010000001">
    <property type="protein sequence ID" value="MCM2674250.1"/>
    <property type="molecule type" value="Genomic_DNA"/>
</dbReference>
<keyword evidence="1" id="KW-0812">Transmembrane</keyword>
<keyword evidence="3" id="KW-1185">Reference proteome</keyword>